<evidence type="ECO:0000313" key="3">
    <source>
        <dbReference type="Proteomes" id="UP001153076"/>
    </source>
</evidence>
<feature type="region of interest" description="Disordered" evidence="1">
    <location>
        <begin position="161"/>
        <end position="180"/>
    </location>
</feature>
<proteinExistence type="predicted"/>
<accession>A0A9Q1QM87</accession>
<evidence type="ECO:0000256" key="1">
    <source>
        <dbReference type="SAM" id="MobiDB-lite"/>
    </source>
</evidence>
<comment type="caution">
    <text evidence="2">The sequence shown here is derived from an EMBL/GenBank/DDBJ whole genome shotgun (WGS) entry which is preliminary data.</text>
</comment>
<feature type="region of interest" description="Disordered" evidence="1">
    <location>
        <begin position="1"/>
        <end position="40"/>
    </location>
</feature>
<keyword evidence="3" id="KW-1185">Reference proteome</keyword>
<dbReference type="Proteomes" id="UP001153076">
    <property type="component" value="Unassembled WGS sequence"/>
</dbReference>
<dbReference type="EMBL" id="JAKOGI010000038">
    <property type="protein sequence ID" value="KAJ8447477.1"/>
    <property type="molecule type" value="Genomic_DNA"/>
</dbReference>
<dbReference type="AlphaFoldDB" id="A0A9Q1QM87"/>
<gene>
    <name evidence="2" type="ORF">Cgig2_019471</name>
</gene>
<evidence type="ECO:0000313" key="2">
    <source>
        <dbReference type="EMBL" id="KAJ8447477.1"/>
    </source>
</evidence>
<reference evidence="2" key="1">
    <citation type="submission" date="2022-04" db="EMBL/GenBank/DDBJ databases">
        <title>Carnegiea gigantea Genome sequencing and assembly v2.</title>
        <authorList>
            <person name="Copetti D."/>
            <person name="Sanderson M.J."/>
            <person name="Burquez A."/>
            <person name="Wojciechowski M.F."/>
        </authorList>
    </citation>
    <scope>NUCLEOTIDE SEQUENCE</scope>
    <source>
        <strain evidence="2">SGP5-SGP5p</strain>
        <tissue evidence="2">Aerial part</tissue>
    </source>
</reference>
<feature type="compositionally biased region" description="Polar residues" evidence="1">
    <location>
        <begin position="162"/>
        <end position="180"/>
    </location>
</feature>
<feature type="compositionally biased region" description="Low complexity" evidence="1">
    <location>
        <begin position="1"/>
        <end position="30"/>
    </location>
</feature>
<name>A0A9Q1QM87_9CARY</name>
<sequence length="180" mass="20851">MSDYPKYGQPYPAQGYYQGPPVMAPPQYQYAPPPPPPRPQEREYKLAILEPHMTFYFSVSLQQEMAQQVETHRLLSKISDKPLEFGLREFLSVNILQDSTLYTGIDHVQPIPKDKTVSFEGHYGWFSCSPRILDESLWKRTRDESDTATRSSLWNIERKRSSMNTAQTSDLQWSSEGKDD</sequence>
<protein>
    <submittedName>
        <fullName evidence="2">Uncharacterized protein</fullName>
    </submittedName>
</protein>
<organism evidence="2 3">
    <name type="scientific">Carnegiea gigantea</name>
    <dbReference type="NCBI Taxonomy" id="171969"/>
    <lineage>
        <taxon>Eukaryota</taxon>
        <taxon>Viridiplantae</taxon>
        <taxon>Streptophyta</taxon>
        <taxon>Embryophyta</taxon>
        <taxon>Tracheophyta</taxon>
        <taxon>Spermatophyta</taxon>
        <taxon>Magnoliopsida</taxon>
        <taxon>eudicotyledons</taxon>
        <taxon>Gunneridae</taxon>
        <taxon>Pentapetalae</taxon>
        <taxon>Caryophyllales</taxon>
        <taxon>Cactineae</taxon>
        <taxon>Cactaceae</taxon>
        <taxon>Cactoideae</taxon>
        <taxon>Echinocereeae</taxon>
        <taxon>Carnegiea</taxon>
    </lineage>
</organism>